<sequence length="1079" mass="122300">MRFVPSHSHLQTFPPQKPRHAMRDLSTLFLTRDGKRNLNHRKLGSWNWIVSVICVVALVPFANADDASEPEDAIQFNRDIRPILSENCFHCHGPDDENREAGLHLDTEEGAKDWAIVEGDWEASEVWLRMVSDDPDMLMPPPDSERKVTPEQTELVRRWIEQGAHYQSHWSFISPADVDVPDEDALGDQSSGGANEIDRFINLALTKAGLQPEGEADRETWLRRVTFDLIGIPPTLSEMDAFLADDSPMAKVRVIDRLLARPEYGERMATDWLDAARYSDTYGYQVDRDRFVWPWRDWVTNAFNDNMPYDEFVTQQLAGDLLPGATREQILATTFNRLHPQKVEGGSVPEEFRIEYVADRAQTVATAMMGLTYECCRCHNHKYDPISQENYFQLNAFFDNIDEAGLYSYFTPSVPTPTLPLPTEEEERRLKQLQSDIAVAEQRLRTTIQERRDHWSEQLNQTSLTSIASLPEHRLAKPVASLDFEDEPKSPNQSVEGKVGKAWQLTGDDAVATEVGNFDRSQPFSVSLWMKTPDLKERAVVWHRSRAWTDAASRGYELLILDGKLQWSQIHFWPGNAISVVTNEAIPVGEWVHVTATTEGSSSASGLEIHVNGKAVETSVVRDTLTKQIQGGGGDNITIGERMRDRGFKKGAVDQFRVFDVRLSDLEIQQLARDEYEFDTESDWDRDQLIDHALERWDEEVASARAKLREARVAKCKLEDSLDEIMVMRELPEQRPTHLLARGVYDSPQQVVQPGTPDFLPPMNSDGSSNPNRLTLAKWLCDREHPLTSRVAVNRLWQICFGQGLVRTPEDFGSQGMPPTHPELLDWLALDLADNGWDLKRMMKQIMLSDVYGRSSVSTQDSLALVDPSNRLLSHFPTYRLPAEMLRDQALAAGGRLVRTMGGPPAKPYEVEVSFKPTDRDKGEGLYRRSLYTYWKRTSPAPVMTTLDAAKRDVCRVQRERTASPLQAFVMLNGPQTIEASRGLAERLVREAFSQDVKTVLRDAFRVTTSRRPTQDQLSVLVDLYDEQLNYFQTHESATSEFLSIGDAEPDASLDANRVAAMTVVVGTLLNFDLCLVKR</sequence>
<reference evidence="5" key="2">
    <citation type="journal article" date="2013" name="Mar. Genomics">
        <title>Expression of sulfatases in Rhodopirellula baltica and the diversity of sulfatases in the genus Rhodopirellula.</title>
        <authorList>
            <person name="Wegner C.E."/>
            <person name="Richter-Heitmann T."/>
            <person name="Klindworth A."/>
            <person name="Klockow C."/>
            <person name="Richter M."/>
            <person name="Achstetter T."/>
            <person name="Glockner F.O."/>
            <person name="Harder J."/>
        </authorList>
    </citation>
    <scope>NUCLEOTIDE SEQUENCE [LARGE SCALE GENOMIC DNA]</scope>
    <source>
        <strain evidence="5">6C</strain>
    </source>
</reference>
<dbReference type="Pfam" id="PF07583">
    <property type="entry name" value="PSCyt2"/>
    <property type="match status" value="1"/>
</dbReference>
<evidence type="ECO:0000256" key="1">
    <source>
        <dbReference type="ARBA" id="ARBA00022729"/>
    </source>
</evidence>
<dbReference type="PANTHER" id="PTHR35889">
    <property type="entry name" value="CYCLOINULO-OLIGOSACCHARIDE FRUCTANOTRANSFERASE-RELATED"/>
    <property type="match status" value="1"/>
</dbReference>
<gene>
    <name evidence="5" type="ORF">RE6C_04832</name>
</gene>
<dbReference type="InterPro" id="IPR011429">
    <property type="entry name" value="Cyt_c_Planctomycete-type"/>
</dbReference>
<dbReference type="EMBL" id="ANMO01000216">
    <property type="protein sequence ID" value="EMB14410.1"/>
    <property type="molecule type" value="Genomic_DNA"/>
</dbReference>
<dbReference type="InterPro" id="IPR011444">
    <property type="entry name" value="DUF1549"/>
</dbReference>
<feature type="coiled-coil region" evidence="3">
    <location>
        <begin position="423"/>
        <end position="450"/>
    </location>
</feature>
<name>M2AC56_9BACT</name>
<reference evidence="5" key="1">
    <citation type="submission" date="2012-11" db="EMBL/GenBank/DDBJ databases">
        <title>Permanent draft genomes of Rhodopirellula europaea strain SH398 and 6C.</title>
        <authorList>
            <person name="Richter M."/>
            <person name="Richter-Heitmann T."/>
            <person name="Frank C."/>
            <person name="Harder J."/>
            <person name="Glockner F.O."/>
        </authorList>
    </citation>
    <scope>NUCLEOTIDE SEQUENCE</scope>
    <source>
        <strain evidence="5">6C</strain>
    </source>
</reference>
<dbReference type="SUPFAM" id="SSF49899">
    <property type="entry name" value="Concanavalin A-like lectins/glucanases"/>
    <property type="match status" value="1"/>
</dbReference>
<dbReference type="InterPro" id="IPR036909">
    <property type="entry name" value="Cyt_c-like_dom_sf"/>
</dbReference>
<dbReference type="Gene3D" id="2.60.120.200">
    <property type="match status" value="1"/>
</dbReference>
<evidence type="ECO:0000259" key="4">
    <source>
        <dbReference type="SMART" id="SM00560"/>
    </source>
</evidence>
<comment type="caution">
    <text evidence="5">The sequence shown here is derived from an EMBL/GenBank/DDBJ whole genome shotgun (WGS) entry which is preliminary data.</text>
</comment>
<dbReference type="InterPro" id="IPR006558">
    <property type="entry name" value="LamG-like"/>
</dbReference>
<evidence type="ECO:0000256" key="3">
    <source>
        <dbReference type="SAM" id="Coils"/>
    </source>
</evidence>
<dbReference type="Pfam" id="PF07635">
    <property type="entry name" value="PSCyt1"/>
    <property type="match status" value="1"/>
</dbReference>
<dbReference type="AlphaFoldDB" id="M2AC56"/>
<organism evidence="5 6">
    <name type="scientific">Rhodopirellula europaea 6C</name>
    <dbReference type="NCBI Taxonomy" id="1263867"/>
    <lineage>
        <taxon>Bacteria</taxon>
        <taxon>Pseudomonadati</taxon>
        <taxon>Planctomycetota</taxon>
        <taxon>Planctomycetia</taxon>
        <taxon>Pirellulales</taxon>
        <taxon>Pirellulaceae</taxon>
        <taxon>Rhodopirellula</taxon>
    </lineage>
</organism>
<dbReference type="PANTHER" id="PTHR35889:SF3">
    <property type="entry name" value="F-BOX DOMAIN-CONTAINING PROTEIN"/>
    <property type="match status" value="1"/>
</dbReference>
<dbReference type="SMART" id="SM00560">
    <property type="entry name" value="LamGL"/>
    <property type="match status" value="1"/>
</dbReference>
<feature type="domain" description="LamG-like jellyroll fold" evidence="4">
    <location>
        <begin position="522"/>
        <end position="666"/>
    </location>
</feature>
<dbReference type="InterPro" id="IPR022655">
    <property type="entry name" value="DUF1553"/>
</dbReference>
<keyword evidence="1" id="KW-0732">Signal</keyword>
<dbReference type="Proteomes" id="UP000011529">
    <property type="component" value="Unassembled WGS sequence"/>
</dbReference>
<keyword evidence="3" id="KW-0175">Coiled coil</keyword>
<proteinExistence type="predicted"/>
<accession>M2AC56</accession>
<protein>
    <submittedName>
        <fullName evidence="5">Secreted protein containing DUF1549</fullName>
    </submittedName>
</protein>
<evidence type="ECO:0000313" key="5">
    <source>
        <dbReference type="EMBL" id="EMB14410.1"/>
    </source>
</evidence>
<dbReference type="GO" id="GO:0020037">
    <property type="term" value="F:heme binding"/>
    <property type="evidence" value="ECO:0007669"/>
    <property type="project" value="InterPro"/>
</dbReference>
<dbReference type="Pfam" id="PF07587">
    <property type="entry name" value="PSD1"/>
    <property type="match status" value="1"/>
</dbReference>
<dbReference type="GO" id="GO:0009055">
    <property type="term" value="F:electron transfer activity"/>
    <property type="evidence" value="ECO:0007669"/>
    <property type="project" value="InterPro"/>
</dbReference>
<dbReference type="Pfam" id="PF13385">
    <property type="entry name" value="Laminin_G_3"/>
    <property type="match status" value="1"/>
</dbReference>
<evidence type="ECO:0000256" key="2">
    <source>
        <dbReference type="ARBA" id="ARBA00023157"/>
    </source>
</evidence>
<dbReference type="PATRIC" id="fig|1263867.3.peg.5188"/>
<dbReference type="InterPro" id="IPR013320">
    <property type="entry name" value="ConA-like_dom_sf"/>
</dbReference>
<keyword evidence="6" id="KW-1185">Reference proteome</keyword>
<evidence type="ECO:0000313" key="6">
    <source>
        <dbReference type="Proteomes" id="UP000011529"/>
    </source>
</evidence>
<dbReference type="SUPFAM" id="SSF46626">
    <property type="entry name" value="Cytochrome c"/>
    <property type="match status" value="1"/>
</dbReference>
<keyword evidence="2" id="KW-1015">Disulfide bond</keyword>